<dbReference type="Proteomes" id="UP001551658">
    <property type="component" value="Unassembled WGS sequence"/>
</dbReference>
<name>A0ABV3FAA8_9NOCA</name>
<sequence>MTDVHASAGAQPVAAKVRSVDNGVYSVDCFVSILTKNSQAPEGIQSTATYQLSLDSRNDWAVTEIGGVGAALEPSAAPR</sequence>
<dbReference type="RefSeq" id="WP_357979936.1">
    <property type="nucleotide sequence ID" value="NZ_JBFAIH010000010.1"/>
</dbReference>
<gene>
    <name evidence="1" type="ORF">AB0H72_18310</name>
</gene>
<keyword evidence="2" id="KW-1185">Reference proteome</keyword>
<accession>A0ABV3FAA8</accession>
<protein>
    <submittedName>
        <fullName evidence="1">Uncharacterized protein</fullName>
    </submittedName>
</protein>
<organism evidence="1 2">
    <name type="scientific">Nocardia fusca</name>
    <dbReference type="NCBI Taxonomy" id="941183"/>
    <lineage>
        <taxon>Bacteria</taxon>
        <taxon>Bacillati</taxon>
        <taxon>Actinomycetota</taxon>
        <taxon>Actinomycetes</taxon>
        <taxon>Mycobacteriales</taxon>
        <taxon>Nocardiaceae</taxon>
        <taxon>Nocardia</taxon>
    </lineage>
</organism>
<dbReference type="EMBL" id="JBFAIH010000010">
    <property type="protein sequence ID" value="MEV0364647.1"/>
    <property type="molecule type" value="Genomic_DNA"/>
</dbReference>
<evidence type="ECO:0000313" key="2">
    <source>
        <dbReference type="Proteomes" id="UP001551658"/>
    </source>
</evidence>
<reference evidence="1 2" key="1">
    <citation type="submission" date="2024-06" db="EMBL/GenBank/DDBJ databases">
        <title>The Natural Products Discovery Center: Release of the First 8490 Sequenced Strains for Exploring Actinobacteria Biosynthetic Diversity.</title>
        <authorList>
            <person name="Kalkreuter E."/>
            <person name="Kautsar S.A."/>
            <person name="Yang D."/>
            <person name="Bader C.D."/>
            <person name="Teijaro C.N."/>
            <person name="Fluegel L."/>
            <person name="Davis C.M."/>
            <person name="Simpson J.R."/>
            <person name="Lauterbach L."/>
            <person name="Steele A.D."/>
            <person name="Gui C."/>
            <person name="Meng S."/>
            <person name="Li G."/>
            <person name="Viehrig K."/>
            <person name="Ye F."/>
            <person name="Su P."/>
            <person name="Kiefer A.F."/>
            <person name="Nichols A."/>
            <person name="Cepeda A.J."/>
            <person name="Yan W."/>
            <person name="Fan B."/>
            <person name="Jiang Y."/>
            <person name="Adhikari A."/>
            <person name="Zheng C.-J."/>
            <person name="Schuster L."/>
            <person name="Cowan T.M."/>
            <person name="Smanski M.J."/>
            <person name="Chevrette M.G."/>
            <person name="De Carvalho L.P.S."/>
            <person name="Shen B."/>
        </authorList>
    </citation>
    <scope>NUCLEOTIDE SEQUENCE [LARGE SCALE GENOMIC DNA]</scope>
    <source>
        <strain evidence="1 2">NPDC050671</strain>
    </source>
</reference>
<evidence type="ECO:0000313" key="1">
    <source>
        <dbReference type="EMBL" id="MEV0364647.1"/>
    </source>
</evidence>
<comment type="caution">
    <text evidence="1">The sequence shown here is derived from an EMBL/GenBank/DDBJ whole genome shotgun (WGS) entry which is preliminary data.</text>
</comment>
<proteinExistence type="predicted"/>